<dbReference type="PRINTS" id="PR00022">
    <property type="entry name" value="SOMATOMEDINB"/>
</dbReference>
<feature type="repeat" description="Hemopexin" evidence="7">
    <location>
        <begin position="185"/>
        <end position="229"/>
    </location>
</feature>
<dbReference type="AlphaFoldDB" id="A0A8J7NU88"/>
<feature type="compositionally biased region" description="Basic residues" evidence="8">
    <location>
        <begin position="399"/>
        <end position="429"/>
    </location>
</feature>
<dbReference type="PROSITE" id="PS51642">
    <property type="entry name" value="HEMOPEXIN_2"/>
    <property type="match status" value="4"/>
</dbReference>
<dbReference type="CDD" id="cd00094">
    <property type="entry name" value="HX"/>
    <property type="match status" value="1"/>
</dbReference>
<dbReference type="Pfam" id="PF01033">
    <property type="entry name" value="Somatomedin_B"/>
    <property type="match status" value="1"/>
</dbReference>
<dbReference type="PANTHER" id="PTHR22917">
    <property type="entry name" value="HEMOPEXIN DOMAIN-CONTAINING PROTEIN"/>
    <property type="match status" value="1"/>
</dbReference>
<dbReference type="Gene3D" id="2.110.10.10">
    <property type="entry name" value="Hemopexin-like domain"/>
    <property type="match status" value="2"/>
</dbReference>
<proteinExistence type="predicted"/>
<evidence type="ECO:0000313" key="11">
    <source>
        <dbReference type="Proteomes" id="UP000736164"/>
    </source>
</evidence>
<feature type="domain" description="SMB" evidence="9">
    <location>
        <begin position="72"/>
        <end position="115"/>
    </location>
</feature>
<dbReference type="InterPro" id="IPR036024">
    <property type="entry name" value="Somatomedin_B-like_dom_sf"/>
</dbReference>
<evidence type="ECO:0000256" key="2">
    <source>
        <dbReference type="ARBA" id="ARBA00022525"/>
    </source>
</evidence>
<evidence type="ECO:0000259" key="9">
    <source>
        <dbReference type="PROSITE" id="PS50958"/>
    </source>
</evidence>
<dbReference type="GO" id="GO:0050840">
    <property type="term" value="F:extracellular matrix binding"/>
    <property type="evidence" value="ECO:0007669"/>
    <property type="project" value="TreeGrafter"/>
</dbReference>
<protein>
    <submittedName>
        <fullName evidence="10">VTNC protein</fullName>
    </submittedName>
</protein>
<evidence type="ECO:0000256" key="8">
    <source>
        <dbReference type="SAM" id="MobiDB-lite"/>
    </source>
</evidence>
<sequence length="521" mass="59399">MLLLHLGVPSHDLPFLPVLYHAFNTIALCHFHQEWASAVGDTTVVFSSGVTELKRNRPVCLTALHSPVWSLPPETCVGRCDGGFDAKKKCQCDSMCKYYQSCCIDYDTVCRPKVVRGDVFQVPEDEYDDYSNDTVSAKLEESGGLLNPNTIKPAPTATHTESKPVTKPPPTDPSPPGPGSETCSGKPFDAFMQLKNGSIFAFRGEHFYELDEKEVRPGYPKLIKDVWGIEGPIDAAFTRINCQGKSYIFKGSKYWRFDDGFLDPDYPREISVGFANIPEDVDGAFALPAANYYGREKVYFFKGDQYYQYEFRQQPSQEECSRMAPSTLFTRYTALKIDSFEDLFSFLFHNSPRPGQSSSPGPRSLAKDWGGIPGPIDAVMAGRLYVTPRSPEAQPKPLSKWKSKAERRRQRQMQRQRQRQKQRRQRGRFSRSPFWDIVDQGQQEPDNYNYDLDPLDVADLDFTYDALSKCQPVQSIYFFIKDQYYRVNLQTKRIDSATPPYPRSIAKYWLGCPETDLAEKK</sequence>
<dbReference type="EMBL" id="JAAWVO010048770">
    <property type="protein sequence ID" value="MBN3319934.1"/>
    <property type="molecule type" value="Genomic_DNA"/>
</dbReference>
<comment type="caution">
    <text evidence="10">The sequence shown here is derived from an EMBL/GenBank/DDBJ whole genome shotgun (WGS) entry which is preliminary data.</text>
</comment>
<dbReference type="Pfam" id="PF00045">
    <property type="entry name" value="Hemopexin"/>
    <property type="match status" value="3"/>
</dbReference>
<dbReference type="GO" id="GO:0033627">
    <property type="term" value="P:cell adhesion mediated by integrin"/>
    <property type="evidence" value="ECO:0007669"/>
    <property type="project" value="TreeGrafter"/>
</dbReference>
<comment type="subcellular location">
    <subcellularLocation>
        <location evidence="1">Secreted</location>
    </subcellularLocation>
</comment>
<feature type="repeat" description="Hemopexin" evidence="7">
    <location>
        <begin position="230"/>
        <end position="277"/>
    </location>
</feature>
<dbReference type="InterPro" id="IPR020436">
    <property type="entry name" value="SMB_chordata"/>
</dbReference>
<dbReference type="InterPro" id="IPR001212">
    <property type="entry name" value="Somatomedin_B_dom"/>
</dbReference>
<dbReference type="GO" id="GO:0006955">
    <property type="term" value="P:immune response"/>
    <property type="evidence" value="ECO:0007669"/>
    <property type="project" value="InterPro"/>
</dbReference>
<dbReference type="GO" id="GO:0005178">
    <property type="term" value="F:integrin binding"/>
    <property type="evidence" value="ECO:0007669"/>
    <property type="project" value="TreeGrafter"/>
</dbReference>
<dbReference type="InterPro" id="IPR051298">
    <property type="entry name" value="Heme_transport/Cell_adhesion"/>
</dbReference>
<dbReference type="Gene3D" id="4.10.410.20">
    <property type="match status" value="1"/>
</dbReference>
<dbReference type="InterPro" id="IPR018487">
    <property type="entry name" value="Hemopexin-like_repeat"/>
</dbReference>
<accession>A0A8J7NU88</accession>
<feature type="region of interest" description="Disordered" evidence="8">
    <location>
        <begin position="389"/>
        <end position="429"/>
    </location>
</feature>
<organism evidence="10 11">
    <name type="scientific">Atractosteus spatula</name>
    <name type="common">Alligator gar</name>
    <name type="synonym">Lepisosteus spatula</name>
    <dbReference type="NCBI Taxonomy" id="7917"/>
    <lineage>
        <taxon>Eukaryota</taxon>
        <taxon>Metazoa</taxon>
        <taxon>Chordata</taxon>
        <taxon>Craniata</taxon>
        <taxon>Vertebrata</taxon>
        <taxon>Euteleostomi</taxon>
        <taxon>Actinopterygii</taxon>
        <taxon>Neopterygii</taxon>
        <taxon>Holostei</taxon>
        <taxon>Semionotiformes</taxon>
        <taxon>Lepisosteidae</taxon>
        <taxon>Atractosteus</taxon>
    </lineage>
</organism>
<dbReference type="SUPFAM" id="SSF90188">
    <property type="entry name" value="Somatomedin B domain"/>
    <property type="match status" value="1"/>
</dbReference>
<evidence type="ECO:0000256" key="1">
    <source>
        <dbReference type="ARBA" id="ARBA00004613"/>
    </source>
</evidence>
<name>A0A8J7NU88_ATRSP</name>
<dbReference type="SMART" id="SM00120">
    <property type="entry name" value="HX"/>
    <property type="match status" value="4"/>
</dbReference>
<dbReference type="GO" id="GO:0030247">
    <property type="term" value="F:polysaccharide binding"/>
    <property type="evidence" value="ECO:0007669"/>
    <property type="project" value="InterPro"/>
</dbReference>
<dbReference type="SUPFAM" id="SSF50923">
    <property type="entry name" value="Hemopexin-like domain"/>
    <property type="match status" value="2"/>
</dbReference>
<dbReference type="PROSITE" id="PS50958">
    <property type="entry name" value="SMB_2"/>
    <property type="match status" value="1"/>
</dbReference>
<feature type="non-terminal residue" evidence="10">
    <location>
        <position position="1"/>
    </location>
</feature>
<keyword evidence="2" id="KW-0964">Secreted</keyword>
<feature type="compositionally biased region" description="Pro residues" evidence="8">
    <location>
        <begin position="166"/>
        <end position="178"/>
    </location>
</feature>
<keyword evidence="6" id="KW-0325">Glycoprotein</keyword>
<gene>
    <name evidence="10" type="primary">Vtn</name>
    <name evidence="10" type="ORF">GTO95_0003939</name>
</gene>
<evidence type="ECO:0000313" key="10">
    <source>
        <dbReference type="EMBL" id="MBN3319934.1"/>
    </source>
</evidence>
<feature type="region of interest" description="Disordered" evidence="8">
    <location>
        <begin position="141"/>
        <end position="182"/>
    </location>
</feature>
<dbReference type="InterPro" id="IPR018486">
    <property type="entry name" value="Hemopexin_CS"/>
</dbReference>
<feature type="repeat" description="Hemopexin" evidence="7">
    <location>
        <begin position="461"/>
        <end position="512"/>
    </location>
</feature>
<evidence type="ECO:0000256" key="3">
    <source>
        <dbReference type="ARBA" id="ARBA00022729"/>
    </source>
</evidence>
<keyword evidence="11" id="KW-1185">Reference proteome</keyword>
<evidence type="ECO:0000256" key="4">
    <source>
        <dbReference type="ARBA" id="ARBA00022737"/>
    </source>
</evidence>
<dbReference type="Proteomes" id="UP000736164">
    <property type="component" value="Unassembled WGS sequence"/>
</dbReference>
<feature type="non-terminal residue" evidence="10">
    <location>
        <position position="521"/>
    </location>
</feature>
<feature type="repeat" description="Hemopexin" evidence="7">
    <location>
        <begin position="278"/>
        <end position="332"/>
    </location>
</feature>
<dbReference type="PANTHER" id="PTHR22917:SF3">
    <property type="entry name" value="VITRONECTIN"/>
    <property type="match status" value="1"/>
</dbReference>
<dbReference type="GO" id="GO:0005615">
    <property type="term" value="C:extracellular space"/>
    <property type="evidence" value="ECO:0007669"/>
    <property type="project" value="TreeGrafter"/>
</dbReference>
<dbReference type="GO" id="GO:0005044">
    <property type="term" value="F:scavenger receptor activity"/>
    <property type="evidence" value="ECO:0007669"/>
    <property type="project" value="InterPro"/>
</dbReference>
<reference evidence="10" key="1">
    <citation type="journal article" date="2021" name="Cell">
        <title>Tracing the genetic footprints of vertebrate landing in non-teleost ray-finned fishes.</title>
        <authorList>
            <person name="Bi X."/>
            <person name="Wang K."/>
            <person name="Yang L."/>
            <person name="Pan H."/>
            <person name="Jiang H."/>
            <person name="Wei Q."/>
            <person name="Fang M."/>
            <person name="Yu H."/>
            <person name="Zhu C."/>
            <person name="Cai Y."/>
            <person name="He Y."/>
            <person name="Gan X."/>
            <person name="Zeng H."/>
            <person name="Yu D."/>
            <person name="Zhu Y."/>
            <person name="Jiang H."/>
            <person name="Qiu Q."/>
            <person name="Yang H."/>
            <person name="Zhang Y.E."/>
            <person name="Wang W."/>
            <person name="Zhu M."/>
            <person name="He S."/>
            <person name="Zhang G."/>
        </authorList>
    </citation>
    <scope>NUCLEOTIDE SEQUENCE</scope>
    <source>
        <strain evidence="10">Allg_001</strain>
    </source>
</reference>
<dbReference type="PROSITE" id="PS00524">
    <property type="entry name" value="SMB_1"/>
    <property type="match status" value="1"/>
</dbReference>
<evidence type="ECO:0000256" key="6">
    <source>
        <dbReference type="ARBA" id="ARBA00023180"/>
    </source>
</evidence>
<dbReference type="PROSITE" id="PS00024">
    <property type="entry name" value="HEMOPEXIN"/>
    <property type="match status" value="1"/>
</dbReference>
<keyword evidence="5" id="KW-1015">Disulfide bond</keyword>
<evidence type="ECO:0000256" key="7">
    <source>
        <dbReference type="PROSITE-ProRule" id="PRU01011"/>
    </source>
</evidence>
<dbReference type="GO" id="GO:0007160">
    <property type="term" value="P:cell-matrix adhesion"/>
    <property type="evidence" value="ECO:0007669"/>
    <property type="project" value="TreeGrafter"/>
</dbReference>
<dbReference type="SMART" id="SM00201">
    <property type="entry name" value="SO"/>
    <property type="match status" value="1"/>
</dbReference>
<keyword evidence="4" id="KW-0677">Repeat</keyword>
<evidence type="ECO:0000256" key="5">
    <source>
        <dbReference type="ARBA" id="ARBA00023157"/>
    </source>
</evidence>
<keyword evidence="3" id="KW-0732">Signal</keyword>
<dbReference type="InterPro" id="IPR036375">
    <property type="entry name" value="Hemopexin-like_dom_sf"/>
</dbReference>
<dbReference type="InterPro" id="IPR000585">
    <property type="entry name" value="Hemopexin-like_dom"/>
</dbReference>